<protein>
    <submittedName>
        <fullName evidence="2">Uncharacterized protein</fullName>
    </submittedName>
</protein>
<name>A0ABP3CJY0_9PSEU</name>
<feature type="signal peptide" evidence="1">
    <location>
        <begin position="1"/>
        <end position="21"/>
    </location>
</feature>
<keyword evidence="1" id="KW-0732">Signal</keyword>
<gene>
    <name evidence="2" type="ORF">GCM10010492_01820</name>
</gene>
<evidence type="ECO:0000313" key="3">
    <source>
        <dbReference type="Proteomes" id="UP001500416"/>
    </source>
</evidence>
<keyword evidence="3" id="KW-1185">Reference proteome</keyword>
<dbReference type="EMBL" id="BAAABU010000001">
    <property type="protein sequence ID" value="GAA0207861.1"/>
    <property type="molecule type" value="Genomic_DNA"/>
</dbReference>
<feature type="chain" id="PRO_5045869321" evidence="1">
    <location>
        <begin position="22"/>
        <end position="397"/>
    </location>
</feature>
<accession>A0ABP3CJY0</accession>
<evidence type="ECO:0000256" key="1">
    <source>
        <dbReference type="SAM" id="SignalP"/>
    </source>
</evidence>
<proteinExistence type="predicted"/>
<dbReference type="Proteomes" id="UP001500416">
    <property type="component" value="Unassembled WGS sequence"/>
</dbReference>
<organism evidence="2 3">
    <name type="scientific">Saccharothrix mutabilis subsp. mutabilis</name>
    <dbReference type="NCBI Taxonomy" id="66855"/>
    <lineage>
        <taxon>Bacteria</taxon>
        <taxon>Bacillati</taxon>
        <taxon>Actinomycetota</taxon>
        <taxon>Actinomycetes</taxon>
        <taxon>Pseudonocardiales</taxon>
        <taxon>Pseudonocardiaceae</taxon>
        <taxon>Saccharothrix</taxon>
    </lineage>
</organism>
<evidence type="ECO:0000313" key="2">
    <source>
        <dbReference type="EMBL" id="GAA0207861.1"/>
    </source>
</evidence>
<comment type="caution">
    <text evidence="2">The sequence shown here is derived from an EMBL/GenBank/DDBJ whole genome shotgun (WGS) entry which is preliminary data.</text>
</comment>
<reference evidence="3" key="1">
    <citation type="journal article" date="2019" name="Int. J. Syst. Evol. Microbiol.">
        <title>The Global Catalogue of Microorganisms (GCM) 10K type strain sequencing project: providing services to taxonomists for standard genome sequencing and annotation.</title>
        <authorList>
            <consortium name="The Broad Institute Genomics Platform"/>
            <consortium name="The Broad Institute Genome Sequencing Center for Infectious Disease"/>
            <person name="Wu L."/>
            <person name="Ma J."/>
        </authorList>
    </citation>
    <scope>NUCLEOTIDE SEQUENCE [LARGE SCALE GENOMIC DNA]</scope>
    <source>
        <strain evidence="3">JCM 3380</strain>
    </source>
</reference>
<sequence>MKKILALTAALMLAVTGTASAAVTWTTANSTATGDQDNAAVSAVRNGWTAVVWEDDRDSATPADPVHSDVWIRLFKDGVSRYEKKLSAGGTGDWRHVQPDVAVHDDGSAVVVWAEDPDGNGFYNIAVRAVRVDGTIAGSATANANSDGQQLNPAVAADPDTAGFAVVWEDKQATTNPTVRVAGFASVTSKTYEAQVHNAGGTHQRPDVAVGAAGNAVVVWEEDGDGNGFFNVGRKILTPSGGVKLAQGVANASGGGQQRKPVVAANFNGDFAVAWETDHTGTAQVAVRSFLAAGTASSTVDTLVAGADPQVGIDDQRGVVVTSVVAADVWTQGFNPDGSTDGRLARQATNQTVTGRQDEPALGVDAWGLITIAYTDDNDGNGFDQVYLGTGWQNSDW</sequence>
<dbReference type="RefSeq" id="WP_343931599.1">
    <property type="nucleotide sequence ID" value="NZ_BAAABU010000001.1"/>
</dbReference>